<feature type="transmembrane region" description="Helical" evidence="1">
    <location>
        <begin position="451"/>
        <end position="472"/>
    </location>
</feature>
<evidence type="ECO:0000259" key="2">
    <source>
        <dbReference type="Pfam" id="PF25231"/>
    </source>
</evidence>
<feature type="domain" description="DUF7847" evidence="2">
    <location>
        <begin position="27"/>
        <end position="295"/>
    </location>
</feature>
<dbReference type="Pfam" id="PF25231">
    <property type="entry name" value="DUF7847"/>
    <property type="match status" value="1"/>
</dbReference>
<feature type="transmembrane region" description="Helical" evidence="1">
    <location>
        <begin position="492"/>
        <end position="518"/>
    </location>
</feature>
<dbReference type="AlphaFoldDB" id="A0ABD6DVY2"/>
<keyword evidence="1" id="KW-0472">Membrane</keyword>
<gene>
    <name evidence="3" type="ORF">ACFSAS_07080</name>
</gene>
<dbReference type="Proteomes" id="UP001597092">
    <property type="component" value="Unassembled WGS sequence"/>
</dbReference>
<protein>
    <submittedName>
        <fullName evidence="3">Stage II sporulation protein M</fullName>
    </submittedName>
</protein>
<keyword evidence="1" id="KW-1133">Transmembrane helix</keyword>
<comment type="caution">
    <text evidence="3">The sequence shown here is derived from an EMBL/GenBank/DDBJ whole genome shotgun (WGS) entry which is preliminary data.</text>
</comment>
<dbReference type="InterPro" id="IPR002798">
    <property type="entry name" value="SpoIIM-like"/>
</dbReference>
<feature type="transmembrane region" description="Helical" evidence="1">
    <location>
        <begin position="258"/>
        <end position="282"/>
    </location>
</feature>
<sequence length="520" mass="52496">MNPSTALRTGGRLLWERSASVIPVYLLASGLYGVARVPFLVAGLLAVWFLGTTGRLDPFVDVLRETGAGPGSVSPDPAEVERIAPDLGEAVAGLLTPETVALLVAGGLLSLLLALLASAVGGAAAVGGLYGLLRGEDGVRAAVDGARRYWRSILGVRLLLLAALAGVGLPLVGFFAAVGGFVTTTMAAASSTGTTRSWAVLGLAVLLGLFALLVGALLVAGVYVLFAFAEQAVVVDDVGTVAAVRRSVRFPFRRPWDALGYVAVAFGALVVSGAIGSSAAAFGATRVTALVGAVLLPPVVDGFKTSLYAERELPSDAELARPEERLRAAFVGGLRAVGGFVRGHPAANLASLGVFAAGGLVGWRATSSFGLSLPIGGDVANVFGSFPLGTFFNLAVNNWLVAADLAYSGLAVGVPAVVGLGFNGIVVGAVGGVFDPVAFVALVAPHGVVEIPAIVVGGALGLWLGGVVLGVVRRRGHGDDVAAAIREAYRVLLGLVPLFVLAAFIEAFLTPAIASLVLGG</sequence>
<accession>A0ABD6DVY2</accession>
<feature type="transmembrane region" description="Helical" evidence="1">
    <location>
        <begin position="100"/>
        <end position="133"/>
    </location>
</feature>
<reference evidence="3 4" key="1">
    <citation type="journal article" date="2019" name="Int. J. Syst. Evol. Microbiol.">
        <title>The Global Catalogue of Microorganisms (GCM) 10K type strain sequencing project: providing services to taxonomists for standard genome sequencing and annotation.</title>
        <authorList>
            <consortium name="The Broad Institute Genomics Platform"/>
            <consortium name="The Broad Institute Genome Sequencing Center for Infectious Disease"/>
            <person name="Wu L."/>
            <person name="Ma J."/>
        </authorList>
    </citation>
    <scope>NUCLEOTIDE SEQUENCE [LARGE SCALE GENOMIC DNA]</scope>
    <source>
        <strain evidence="3 4">CGMCC 1.10387</strain>
    </source>
</reference>
<evidence type="ECO:0000313" key="3">
    <source>
        <dbReference type="EMBL" id="MFD1685376.1"/>
    </source>
</evidence>
<proteinExistence type="predicted"/>
<dbReference type="PANTHER" id="PTHR35337:SF1">
    <property type="entry name" value="SLR1478 PROTEIN"/>
    <property type="match status" value="1"/>
</dbReference>
<keyword evidence="1" id="KW-0812">Transmembrane</keyword>
<dbReference type="Pfam" id="PF01944">
    <property type="entry name" value="SpoIIM"/>
    <property type="match status" value="1"/>
</dbReference>
<evidence type="ECO:0000313" key="4">
    <source>
        <dbReference type="Proteomes" id="UP001597092"/>
    </source>
</evidence>
<feature type="transmembrane region" description="Helical" evidence="1">
    <location>
        <begin position="21"/>
        <end position="50"/>
    </location>
</feature>
<keyword evidence="4" id="KW-1185">Reference proteome</keyword>
<evidence type="ECO:0000256" key="1">
    <source>
        <dbReference type="SAM" id="Phobius"/>
    </source>
</evidence>
<dbReference type="RefSeq" id="WP_256306622.1">
    <property type="nucleotide sequence ID" value="NZ_JANHAW010000001.1"/>
</dbReference>
<name>A0ABD6DVY2_9EURY</name>
<dbReference type="EMBL" id="JBHUDP010000002">
    <property type="protein sequence ID" value="MFD1685376.1"/>
    <property type="molecule type" value="Genomic_DNA"/>
</dbReference>
<feature type="transmembrane region" description="Helical" evidence="1">
    <location>
        <begin position="198"/>
        <end position="226"/>
    </location>
</feature>
<dbReference type="PANTHER" id="PTHR35337">
    <property type="entry name" value="SLR1478 PROTEIN"/>
    <property type="match status" value="1"/>
</dbReference>
<organism evidence="3 4">
    <name type="scientific">Halobellus litoreus</name>
    <dbReference type="NCBI Taxonomy" id="755310"/>
    <lineage>
        <taxon>Archaea</taxon>
        <taxon>Methanobacteriati</taxon>
        <taxon>Methanobacteriota</taxon>
        <taxon>Stenosarchaea group</taxon>
        <taxon>Halobacteria</taxon>
        <taxon>Halobacteriales</taxon>
        <taxon>Haloferacaceae</taxon>
        <taxon>Halobellus</taxon>
    </lineage>
</organism>
<dbReference type="InterPro" id="IPR057169">
    <property type="entry name" value="DUF7847"/>
</dbReference>
<feature type="transmembrane region" description="Helical" evidence="1">
    <location>
        <begin position="154"/>
        <end position="178"/>
    </location>
</feature>